<dbReference type="AlphaFoldDB" id="A0A172YEE7"/>
<proteinExistence type="inferred from homology"/>
<evidence type="ECO:0000256" key="2">
    <source>
        <dbReference type="ARBA" id="ARBA00022729"/>
    </source>
</evidence>
<dbReference type="PROSITE" id="PS51257">
    <property type="entry name" value="PROKAR_LIPOPROTEIN"/>
    <property type="match status" value="1"/>
</dbReference>
<dbReference type="KEGG" id="haa:A5892_09355"/>
<dbReference type="Gene3D" id="3.40.190.10">
    <property type="entry name" value="Periplasmic binding protein-like II"/>
    <property type="match status" value="2"/>
</dbReference>
<evidence type="ECO:0000256" key="3">
    <source>
        <dbReference type="ARBA" id="ARBA00023136"/>
    </source>
</evidence>
<reference evidence="8 9" key="1">
    <citation type="submission" date="2016-04" db="EMBL/GenBank/DDBJ databases">
        <title>Complete Genome Sequence of Halotalea alkalilenta IHB B 13600.</title>
        <authorList>
            <person name="Swarnkar M.K."/>
            <person name="Sharma A."/>
            <person name="Kaushal K."/>
            <person name="Soni R."/>
            <person name="Rana S."/>
            <person name="Singh A.K."/>
            <person name="Gulati A."/>
        </authorList>
    </citation>
    <scope>NUCLEOTIDE SEQUENCE [LARGE SCALE GENOMIC DNA]</scope>
    <source>
        <strain evidence="8 9">IHB B 13600</strain>
    </source>
</reference>
<feature type="lipid moiety-binding region" description="S-diacylglycerol cysteine" evidence="7">
    <location>
        <position position="28"/>
    </location>
</feature>
<dbReference type="GO" id="GO:0016020">
    <property type="term" value="C:membrane"/>
    <property type="evidence" value="ECO:0007669"/>
    <property type="project" value="UniProtKB-SubCell"/>
</dbReference>
<keyword evidence="2" id="KW-0732">Signal</keyword>
<keyword evidence="4" id="KW-0564">Palmitate</keyword>
<dbReference type="InterPro" id="IPR004872">
    <property type="entry name" value="Lipoprotein_NlpA"/>
</dbReference>
<keyword evidence="3" id="KW-0472">Membrane</keyword>
<evidence type="ECO:0000313" key="8">
    <source>
        <dbReference type="EMBL" id="ANF57641.1"/>
    </source>
</evidence>
<evidence type="ECO:0000256" key="6">
    <source>
        <dbReference type="PIRNR" id="PIRNR002854"/>
    </source>
</evidence>
<dbReference type="SUPFAM" id="SSF53850">
    <property type="entry name" value="Periplasmic binding protein-like II"/>
    <property type="match status" value="1"/>
</dbReference>
<name>A0A172YEE7_9GAMM</name>
<dbReference type="Proteomes" id="UP000077875">
    <property type="component" value="Chromosome"/>
</dbReference>
<comment type="similarity">
    <text evidence="6">Belongs to the nlpA lipoprotein family.</text>
</comment>
<keyword evidence="9" id="KW-1185">Reference proteome</keyword>
<keyword evidence="5 6" id="KW-0449">Lipoprotein</keyword>
<dbReference type="CDD" id="cd13598">
    <property type="entry name" value="PBP2_lipoprotein_IlpA_like"/>
    <property type="match status" value="1"/>
</dbReference>
<evidence type="ECO:0000256" key="1">
    <source>
        <dbReference type="ARBA" id="ARBA00004635"/>
    </source>
</evidence>
<evidence type="ECO:0000313" key="9">
    <source>
        <dbReference type="Proteomes" id="UP000077875"/>
    </source>
</evidence>
<organism evidence="8 9">
    <name type="scientific">Halotalea alkalilenta</name>
    <dbReference type="NCBI Taxonomy" id="376489"/>
    <lineage>
        <taxon>Bacteria</taxon>
        <taxon>Pseudomonadati</taxon>
        <taxon>Pseudomonadota</taxon>
        <taxon>Gammaproteobacteria</taxon>
        <taxon>Oceanospirillales</taxon>
        <taxon>Halomonadaceae</taxon>
        <taxon>Halotalea</taxon>
    </lineage>
</organism>
<evidence type="ECO:0000256" key="5">
    <source>
        <dbReference type="ARBA" id="ARBA00023288"/>
    </source>
</evidence>
<gene>
    <name evidence="8" type="ORF">A5892_09355</name>
</gene>
<dbReference type="PIRSF" id="PIRSF002854">
    <property type="entry name" value="MetQ"/>
    <property type="match status" value="1"/>
</dbReference>
<evidence type="ECO:0000256" key="7">
    <source>
        <dbReference type="PIRSR" id="PIRSR002854-1"/>
    </source>
</evidence>
<dbReference type="RefSeq" id="WP_064122570.1">
    <property type="nucleotide sequence ID" value="NZ_CP015243.1"/>
</dbReference>
<dbReference type="Pfam" id="PF03180">
    <property type="entry name" value="Lipoprotein_9"/>
    <property type="match status" value="1"/>
</dbReference>
<evidence type="ECO:0000256" key="4">
    <source>
        <dbReference type="ARBA" id="ARBA00023139"/>
    </source>
</evidence>
<sequence>MFDRLKGLSPHLALGAGALALSSLLAGCGGGASDDDSVRVGVIAGPESELMEVAQRIAKERFDLDVQIVEFTDYVSPNAALADGSIDANAYQHAPYLQAMNQDRGYDLVSAGNTFLYPIGAYSRRHDSIEALPEGATIALPNDPSNQARALLMLDHAGLISLVDDQNPESTLDDISDNPHGLQFREVDAAQLPRSLDDVDLAFINNTFAQPAGLTPEDALLREGTDSPYVNLIVVRNGDQELPKIRHLVEAFQTEEVASRAEALFQGGAIPGWQ</sequence>
<dbReference type="PANTHER" id="PTHR30429">
    <property type="entry name" value="D-METHIONINE-BINDING LIPOPROTEIN METQ"/>
    <property type="match status" value="1"/>
</dbReference>
<comment type="subcellular location">
    <subcellularLocation>
        <location evidence="1">Membrane</location>
        <topology evidence="1">Lipid-anchor</topology>
    </subcellularLocation>
</comment>
<protein>
    <recommendedName>
        <fullName evidence="6">Lipoprotein</fullName>
    </recommendedName>
</protein>
<dbReference type="STRING" id="376489.A5892_09355"/>
<dbReference type="PANTHER" id="PTHR30429:SF1">
    <property type="entry name" value="D-METHIONINE-BINDING LIPOPROTEIN METQ-RELATED"/>
    <property type="match status" value="1"/>
</dbReference>
<dbReference type="NCBIfam" id="TIGR00363">
    <property type="entry name" value="MetQ/NlpA family lipoprotein"/>
    <property type="match status" value="1"/>
</dbReference>
<dbReference type="EMBL" id="CP015243">
    <property type="protein sequence ID" value="ANF57641.1"/>
    <property type="molecule type" value="Genomic_DNA"/>
</dbReference>
<accession>A0A172YEE7</accession>